<reference evidence="2 3" key="1">
    <citation type="journal article" date="2019" name="Appl. Environ. Microbiol.">
        <title>Clostridium scindens ATCC 35704: integration of nutritional requirements, the complete genome sequence, and global transcriptional responses to bile acids.</title>
        <authorList>
            <person name="Devendran S."/>
            <person name="Shrestha R."/>
            <person name="Alves J.M.P."/>
            <person name="Wolf P.G."/>
            <person name="Ly L."/>
            <person name="Hernandez A.G."/>
            <person name="Mendez-Garcia C."/>
            <person name="Inboden A."/>
            <person name="Wiley J."/>
            <person name="Paul O."/>
            <person name="Allen A."/>
            <person name="Springer E."/>
            <person name="Wright C.L."/>
            <person name="Fields C.J."/>
            <person name="Daniel S.L."/>
            <person name="Ridlon J.M."/>
        </authorList>
    </citation>
    <scope>NUCLEOTIDE SEQUENCE [LARGE SCALE GENOMIC DNA]</scope>
    <source>
        <strain evidence="2 3">ATCC 35704</strain>
    </source>
</reference>
<sequence length="142" mass="16381">MRRCRAAVMDCPGQENGTSLRICILILGIDLSEKMIQEAEEKNADPKIRYEVCGLETYGYPADSFDCVISNLILHYVRDLDEIYGRVYRTLKEDGVFLVNIEHPTFTAGINEDWEYDKNGNPTCWPIDNYFYPGERTTHFGQ</sequence>
<protein>
    <submittedName>
        <fullName evidence="2">Putative methyltransferase YcgJ</fullName>
        <ecNumber evidence="2">2.1.1.-</ecNumber>
    </submittedName>
</protein>
<dbReference type="GO" id="GO:0008757">
    <property type="term" value="F:S-adenosylmethionine-dependent methyltransferase activity"/>
    <property type="evidence" value="ECO:0007669"/>
    <property type="project" value="InterPro"/>
</dbReference>
<keyword evidence="2" id="KW-0808">Transferase</keyword>
<dbReference type="InterPro" id="IPR013216">
    <property type="entry name" value="Methyltransf_11"/>
</dbReference>
<name>A0A494WQ40_CLOS5</name>
<dbReference type="PANTHER" id="PTHR43861">
    <property type="entry name" value="TRANS-ACONITATE 2-METHYLTRANSFERASE-RELATED"/>
    <property type="match status" value="1"/>
</dbReference>
<feature type="domain" description="Methyltransferase type 11" evidence="1">
    <location>
        <begin position="22"/>
        <end position="99"/>
    </location>
</feature>
<dbReference type="Proteomes" id="UP000289664">
    <property type="component" value="Chromosome"/>
</dbReference>
<proteinExistence type="predicted"/>
<dbReference type="CDD" id="cd02440">
    <property type="entry name" value="AdoMet_MTases"/>
    <property type="match status" value="1"/>
</dbReference>
<dbReference type="AlphaFoldDB" id="A0A494WQ40"/>
<dbReference type="Pfam" id="PF08241">
    <property type="entry name" value="Methyltransf_11"/>
    <property type="match status" value="1"/>
</dbReference>
<dbReference type="EMBL" id="CP036170">
    <property type="protein sequence ID" value="QBF74246.1"/>
    <property type="molecule type" value="Genomic_DNA"/>
</dbReference>
<dbReference type="KEGG" id="csci:HDCHBGLK_01643"/>
<evidence type="ECO:0000313" key="2">
    <source>
        <dbReference type="EMBL" id="QBF74246.1"/>
    </source>
</evidence>
<gene>
    <name evidence="2" type="primary">ycgJ</name>
    <name evidence="2" type="ORF">HDCHBGLK_01643</name>
</gene>
<dbReference type="InterPro" id="IPR029063">
    <property type="entry name" value="SAM-dependent_MTases_sf"/>
</dbReference>
<dbReference type="GO" id="GO:0032259">
    <property type="term" value="P:methylation"/>
    <property type="evidence" value="ECO:0007669"/>
    <property type="project" value="UniProtKB-KW"/>
</dbReference>
<keyword evidence="2" id="KW-0489">Methyltransferase</keyword>
<accession>A0A494WQ40</accession>
<evidence type="ECO:0000313" key="3">
    <source>
        <dbReference type="Proteomes" id="UP000289664"/>
    </source>
</evidence>
<keyword evidence="3" id="KW-1185">Reference proteome</keyword>
<dbReference type="SUPFAM" id="SSF53335">
    <property type="entry name" value="S-adenosyl-L-methionine-dependent methyltransferases"/>
    <property type="match status" value="1"/>
</dbReference>
<evidence type="ECO:0000259" key="1">
    <source>
        <dbReference type="Pfam" id="PF08241"/>
    </source>
</evidence>
<dbReference type="EC" id="2.1.1.-" evidence="2"/>
<dbReference type="Gene3D" id="3.40.50.150">
    <property type="entry name" value="Vaccinia Virus protein VP39"/>
    <property type="match status" value="1"/>
</dbReference>
<organism evidence="2 3">
    <name type="scientific">Clostridium scindens (strain ATCC 35704 / DSM 5676 / VPI 13733 / 19)</name>
    <dbReference type="NCBI Taxonomy" id="411468"/>
    <lineage>
        <taxon>Bacteria</taxon>
        <taxon>Bacillati</taxon>
        <taxon>Bacillota</taxon>
        <taxon>Clostridia</taxon>
        <taxon>Lachnospirales</taxon>
        <taxon>Lachnospiraceae</taxon>
    </lineage>
</organism>